<dbReference type="InterPro" id="IPR006118">
    <property type="entry name" value="Recombinase_CS"/>
</dbReference>
<dbReference type="SMART" id="SM00857">
    <property type="entry name" value="Resolvase"/>
    <property type="match status" value="1"/>
</dbReference>
<keyword evidence="2" id="KW-0229">DNA integration</keyword>
<dbReference type="PANTHER" id="PTHR30461:SF2">
    <property type="entry name" value="SERINE RECOMBINASE PINE-RELATED"/>
    <property type="match status" value="1"/>
</dbReference>
<feature type="domain" description="Resolvase/invertase-type recombinase catalytic" evidence="8">
    <location>
        <begin position="1"/>
        <end position="134"/>
    </location>
</feature>
<dbReference type="PANTHER" id="PTHR30461">
    <property type="entry name" value="DNA-INVERTASE FROM LAMBDOID PROPHAGE"/>
    <property type="match status" value="1"/>
</dbReference>
<dbReference type="PROSITE" id="PS00398">
    <property type="entry name" value="RECOMBINASES_2"/>
    <property type="match status" value="1"/>
</dbReference>
<evidence type="ECO:0000256" key="7">
    <source>
        <dbReference type="PROSITE-ProRule" id="PRU10137"/>
    </source>
</evidence>
<dbReference type="PROSITE" id="PS51736">
    <property type="entry name" value="RECOMBINASES_3"/>
    <property type="match status" value="1"/>
</dbReference>
<dbReference type="InterPro" id="IPR006119">
    <property type="entry name" value="Resolv_N"/>
</dbReference>
<sequence>MLVGYARVSTQDQDTALQIEAMRAAGVVRVFEEKASGAKIDRPVLWECLGSLRSGDQFVFYKLDRVARSLSDLLKILDRVERAGASIRSLTEPIDTGSAAGRLMLQILGAMAEFERTLIRERTVAGQREAMARGVHCGRALSVDAETAAAIVEAYASGLYTLKGVGQRYGVSDSVVKRLVYKKSKPDYRS</sequence>
<reference evidence="9 10" key="1">
    <citation type="submission" date="2016-10" db="EMBL/GenBank/DDBJ databases">
        <authorList>
            <person name="de Groot N.N."/>
        </authorList>
    </citation>
    <scope>NUCLEOTIDE SEQUENCE [LARGE SCALE GENOMIC DNA]</scope>
    <source>
        <strain evidence="9 10">LMG 24775</strain>
    </source>
</reference>
<evidence type="ECO:0000313" key="9">
    <source>
        <dbReference type="EMBL" id="SDY74205.1"/>
    </source>
</evidence>
<evidence type="ECO:0000256" key="2">
    <source>
        <dbReference type="ARBA" id="ARBA00022908"/>
    </source>
</evidence>
<dbReference type="GeneID" id="94694274"/>
<dbReference type="FunFam" id="3.40.50.1390:FF:000001">
    <property type="entry name" value="DNA recombinase"/>
    <property type="match status" value="1"/>
</dbReference>
<dbReference type="GO" id="GO:0000150">
    <property type="term" value="F:DNA strand exchange activity"/>
    <property type="evidence" value="ECO:0007669"/>
    <property type="project" value="UniProtKB-KW"/>
</dbReference>
<dbReference type="CDD" id="cd03768">
    <property type="entry name" value="SR_ResInv"/>
    <property type="match status" value="1"/>
</dbReference>
<name>A0A1H3MDW8_9BURK</name>
<evidence type="ECO:0000259" key="8">
    <source>
        <dbReference type="PROSITE" id="PS51736"/>
    </source>
</evidence>
<dbReference type="InterPro" id="IPR036162">
    <property type="entry name" value="Resolvase-like_N_sf"/>
</dbReference>
<feature type="active site" description="O-(5'-phospho-DNA)-serine intermediate" evidence="6 7">
    <location>
        <position position="9"/>
    </location>
</feature>
<dbReference type="InterPro" id="IPR050639">
    <property type="entry name" value="SSR_resolvase"/>
</dbReference>
<evidence type="ECO:0000256" key="5">
    <source>
        <dbReference type="ARBA" id="ARBA00023172"/>
    </source>
</evidence>
<organism evidence="9 10">
    <name type="scientific">Delftia lacustris</name>
    <dbReference type="NCBI Taxonomy" id="558537"/>
    <lineage>
        <taxon>Bacteria</taxon>
        <taxon>Pseudomonadati</taxon>
        <taxon>Pseudomonadota</taxon>
        <taxon>Betaproteobacteria</taxon>
        <taxon>Burkholderiales</taxon>
        <taxon>Comamonadaceae</taxon>
        <taxon>Delftia</taxon>
    </lineage>
</organism>
<accession>A0A1H3MDW8</accession>
<dbReference type="Pfam" id="PF00239">
    <property type="entry name" value="Resolvase"/>
    <property type="match status" value="1"/>
</dbReference>
<dbReference type="GO" id="GO:0015074">
    <property type="term" value="P:DNA integration"/>
    <property type="evidence" value="ECO:0007669"/>
    <property type="project" value="UniProtKB-KW"/>
</dbReference>
<dbReference type="AlphaFoldDB" id="A0A1H3MDW8"/>
<comment type="similarity">
    <text evidence="1">Belongs to the site-specific recombinase resolvase family.</text>
</comment>
<dbReference type="PROSITE" id="PS00397">
    <property type="entry name" value="RECOMBINASES_1"/>
    <property type="match status" value="1"/>
</dbReference>
<evidence type="ECO:0000256" key="6">
    <source>
        <dbReference type="PIRSR" id="PIRSR606118-50"/>
    </source>
</evidence>
<dbReference type="GO" id="GO:0003677">
    <property type="term" value="F:DNA binding"/>
    <property type="evidence" value="ECO:0007669"/>
    <property type="project" value="UniProtKB-KW"/>
</dbReference>
<evidence type="ECO:0000256" key="4">
    <source>
        <dbReference type="ARBA" id="ARBA00023125"/>
    </source>
</evidence>
<keyword evidence="4" id="KW-0238">DNA-binding</keyword>
<evidence type="ECO:0000256" key="3">
    <source>
        <dbReference type="ARBA" id="ARBA00023100"/>
    </source>
</evidence>
<dbReference type="SUPFAM" id="SSF53041">
    <property type="entry name" value="Resolvase-like"/>
    <property type="match status" value="1"/>
</dbReference>
<dbReference type="EMBL" id="FNPE01000007">
    <property type="protein sequence ID" value="SDY74205.1"/>
    <property type="molecule type" value="Genomic_DNA"/>
</dbReference>
<gene>
    <name evidence="9" type="ORF">SAMN05421547_107207</name>
</gene>
<evidence type="ECO:0000313" key="10">
    <source>
        <dbReference type="Proteomes" id="UP000183417"/>
    </source>
</evidence>
<dbReference type="Proteomes" id="UP000183417">
    <property type="component" value="Unassembled WGS sequence"/>
</dbReference>
<keyword evidence="3" id="KW-0230">DNA invertase</keyword>
<proteinExistence type="inferred from homology"/>
<protein>
    <submittedName>
        <fullName evidence="9">Site-specific DNA recombinase</fullName>
    </submittedName>
</protein>
<dbReference type="RefSeq" id="WP_074921702.1">
    <property type="nucleotide sequence ID" value="NZ_CP141274.1"/>
</dbReference>
<keyword evidence="5" id="KW-0233">DNA recombination</keyword>
<dbReference type="Gene3D" id="3.40.50.1390">
    <property type="entry name" value="Resolvase, N-terminal catalytic domain"/>
    <property type="match status" value="1"/>
</dbReference>
<evidence type="ECO:0000256" key="1">
    <source>
        <dbReference type="ARBA" id="ARBA00009913"/>
    </source>
</evidence>